<protein>
    <submittedName>
        <fullName evidence="2">Uncharacterized protein</fullName>
    </submittedName>
</protein>
<proteinExistence type="predicted"/>
<name>A0A554RJQ4_9ACTN</name>
<dbReference type="EMBL" id="VLNT01000026">
    <property type="protein sequence ID" value="TSD54375.1"/>
    <property type="molecule type" value="Genomic_DNA"/>
</dbReference>
<dbReference type="OrthoDB" id="9846876at2"/>
<keyword evidence="1" id="KW-1133">Transmembrane helix</keyword>
<sequence>MVLDARSVLVADGAGCLAAAAVTAASDSVAELVLPASSWRAPVAAALGATGVMLLASARTRPTARDLRRAALVNVGWVGTCALMLRHRPSRWGTALLATTALFDGAAAVLQWRSVPGTRP</sequence>
<keyword evidence="1" id="KW-0812">Transmembrane</keyword>
<evidence type="ECO:0000256" key="1">
    <source>
        <dbReference type="SAM" id="Phobius"/>
    </source>
</evidence>
<comment type="caution">
    <text evidence="2">The sequence shown here is derived from an EMBL/GenBank/DDBJ whole genome shotgun (WGS) entry which is preliminary data.</text>
</comment>
<dbReference type="Proteomes" id="UP000316988">
    <property type="component" value="Unassembled WGS sequence"/>
</dbReference>
<reference evidence="2 3" key="1">
    <citation type="submission" date="2019-07" db="EMBL/GenBank/DDBJ databases">
        <authorList>
            <person name="Zhao L.H."/>
        </authorList>
    </citation>
    <scope>NUCLEOTIDE SEQUENCE [LARGE SCALE GENOMIC DNA]</scope>
    <source>
        <strain evidence="2 3">Co35</strain>
    </source>
</reference>
<evidence type="ECO:0000313" key="2">
    <source>
        <dbReference type="EMBL" id="TSD54375.1"/>
    </source>
</evidence>
<accession>A0A554RJQ4</accession>
<dbReference type="AlphaFoldDB" id="A0A554RJQ4"/>
<keyword evidence="3" id="KW-1185">Reference proteome</keyword>
<feature type="transmembrane region" description="Helical" evidence="1">
    <location>
        <begin position="40"/>
        <end position="58"/>
    </location>
</feature>
<organism evidence="2 3">
    <name type="scientific">Aeromicrobium piscarium</name>
    <dbReference type="NCBI Taxonomy" id="2590901"/>
    <lineage>
        <taxon>Bacteria</taxon>
        <taxon>Bacillati</taxon>
        <taxon>Actinomycetota</taxon>
        <taxon>Actinomycetes</taxon>
        <taxon>Propionibacteriales</taxon>
        <taxon>Nocardioidaceae</taxon>
        <taxon>Aeromicrobium</taxon>
    </lineage>
</organism>
<evidence type="ECO:0000313" key="3">
    <source>
        <dbReference type="Proteomes" id="UP000316988"/>
    </source>
</evidence>
<keyword evidence="1" id="KW-0472">Membrane</keyword>
<dbReference type="RefSeq" id="WP_143914821.1">
    <property type="nucleotide sequence ID" value="NZ_VLNT01000026.1"/>
</dbReference>
<gene>
    <name evidence="2" type="ORF">FNM00_17475</name>
</gene>